<gene>
    <name evidence="2" type="ORF">AGERDE_LOCUS13056</name>
</gene>
<protein>
    <submittedName>
        <fullName evidence="2">10589_t:CDS:1</fullName>
    </submittedName>
</protein>
<feature type="region of interest" description="Disordered" evidence="1">
    <location>
        <begin position="1"/>
        <end position="51"/>
    </location>
</feature>
<comment type="caution">
    <text evidence="2">The sequence shown here is derived from an EMBL/GenBank/DDBJ whole genome shotgun (WGS) entry which is preliminary data.</text>
</comment>
<proteinExistence type="predicted"/>
<feature type="compositionally biased region" description="Acidic residues" evidence="1">
    <location>
        <begin position="1"/>
        <end position="15"/>
    </location>
</feature>
<evidence type="ECO:0000313" key="3">
    <source>
        <dbReference type="Proteomes" id="UP000789831"/>
    </source>
</evidence>
<sequence>NSSEVQNDDTDELLSENDSIDKIEELQEELQEESQERSQGRSQERSQRGFQ</sequence>
<keyword evidence="3" id="KW-1185">Reference proteome</keyword>
<dbReference type="EMBL" id="CAJVPL010013857">
    <property type="protein sequence ID" value="CAG8689681.1"/>
    <property type="molecule type" value="Genomic_DNA"/>
</dbReference>
<dbReference type="Proteomes" id="UP000789831">
    <property type="component" value="Unassembled WGS sequence"/>
</dbReference>
<evidence type="ECO:0000313" key="2">
    <source>
        <dbReference type="EMBL" id="CAG8689681.1"/>
    </source>
</evidence>
<evidence type="ECO:0000256" key="1">
    <source>
        <dbReference type="SAM" id="MobiDB-lite"/>
    </source>
</evidence>
<dbReference type="AlphaFoldDB" id="A0A9N9EQ49"/>
<name>A0A9N9EQ49_9GLOM</name>
<accession>A0A9N9EQ49</accession>
<feature type="compositionally biased region" description="Basic and acidic residues" evidence="1">
    <location>
        <begin position="34"/>
        <end position="51"/>
    </location>
</feature>
<feature type="non-terminal residue" evidence="2">
    <location>
        <position position="1"/>
    </location>
</feature>
<organism evidence="2 3">
    <name type="scientific">Ambispora gerdemannii</name>
    <dbReference type="NCBI Taxonomy" id="144530"/>
    <lineage>
        <taxon>Eukaryota</taxon>
        <taxon>Fungi</taxon>
        <taxon>Fungi incertae sedis</taxon>
        <taxon>Mucoromycota</taxon>
        <taxon>Glomeromycotina</taxon>
        <taxon>Glomeromycetes</taxon>
        <taxon>Archaeosporales</taxon>
        <taxon>Ambisporaceae</taxon>
        <taxon>Ambispora</taxon>
    </lineage>
</organism>
<reference evidence="2" key="1">
    <citation type="submission" date="2021-06" db="EMBL/GenBank/DDBJ databases">
        <authorList>
            <person name="Kallberg Y."/>
            <person name="Tangrot J."/>
            <person name="Rosling A."/>
        </authorList>
    </citation>
    <scope>NUCLEOTIDE SEQUENCE</scope>
    <source>
        <strain evidence="2">MT106</strain>
    </source>
</reference>